<dbReference type="AlphaFoldDB" id="A0A163GGK4"/>
<evidence type="ECO:0000313" key="1">
    <source>
        <dbReference type="EMBL" id="KZS44960.1"/>
    </source>
</evidence>
<evidence type="ECO:0000313" key="2">
    <source>
        <dbReference type="Proteomes" id="UP000076796"/>
    </source>
</evidence>
<dbReference type="RefSeq" id="WP_063477464.1">
    <property type="nucleotide sequence ID" value="NZ_JBCMWP010000019.1"/>
</dbReference>
<dbReference type="Proteomes" id="UP000076796">
    <property type="component" value="Unassembled WGS sequence"/>
</dbReference>
<comment type="caution">
    <text evidence="1">The sequence shown here is derived from an EMBL/GenBank/DDBJ whole genome shotgun (WGS) entry which is preliminary data.</text>
</comment>
<accession>A0A163GGK4</accession>
<gene>
    <name evidence="1" type="ORF">AWU65_02990</name>
</gene>
<reference evidence="1" key="1">
    <citation type="journal article" date="2016" name="Genome Announc.">
        <title>Draft genomes of two strains of Paenibacillus glucanolyticus with capability to degrade lignocellulose.</title>
        <authorList>
            <person name="Mathews S.L."/>
            <person name="Pawlak J."/>
            <person name="Grunden A.M."/>
        </authorList>
    </citation>
    <scope>NUCLEOTIDE SEQUENCE [LARGE SCALE GENOMIC DNA]</scope>
    <source>
        <strain evidence="1">SLM1</strain>
    </source>
</reference>
<dbReference type="EMBL" id="LWMH01000001">
    <property type="protein sequence ID" value="KZS44960.1"/>
    <property type="molecule type" value="Genomic_DNA"/>
</dbReference>
<protein>
    <submittedName>
        <fullName evidence="1">Uncharacterized protein</fullName>
    </submittedName>
</protein>
<organism evidence="1 2">
    <name type="scientific">Paenibacillus glucanolyticus</name>
    <dbReference type="NCBI Taxonomy" id="59843"/>
    <lineage>
        <taxon>Bacteria</taxon>
        <taxon>Bacillati</taxon>
        <taxon>Bacillota</taxon>
        <taxon>Bacilli</taxon>
        <taxon>Bacillales</taxon>
        <taxon>Paenibacillaceae</taxon>
        <taxon>Paenibacillus</taxon>
    </lineage>
</organism>
<sequence>MDLLLTFIEPQHAMEIEDALDDAGYICRIIHTPECLLDVNVFFCKTALLVIEPADEVYDHLISLPVACVFQASMGRYVQIVLD</sequence>
<name>A0A163GGK4_9BACL</name>
<dbReference type="OrthoDB" id="9975965at2"/>
<proteinExistence type="predicted"/>
<keyword evidence="2" id="KW-1185">Reference proteome</keyword>